<dbReference type="AlphaFoldDB" id="A0A8J3LSD5"/>
<organism evidence="1 2">
    <name type="scientific">Planosporangium flavigriseum</name>
    <dbReference type="NCBI Taxonomy" id="373681"/>
    <lineage>
        <taxon>Bacteria</taxon>
        <taxon>Bacillati</taxon>
        <taxon>Actinomycetota</taxon>
        <taxon>Actinomycetes</taxon>
        <taxon>Micromonosporales</taxon>
        <taxon>Micromonosporaceae</taxon>
        <taxon>Planosporangium</taxon>
    </lineage>
</organism>
<dbReference type="Proteomes" id="UP000653674">
    <property type="component" value="Unassembled WGS sequence"/>
</dbReference>
<evidence type="ECO:0000313" key="2">
    <source>
        <dbReference type="Proteomes" id="UP000653674"/>
    </source>
</evidence>
<proteinExistence type="predicted"/>
<name>A0A8J3LSD5_9ACTN</name>
<evidence type="ECO:0008006" key="3">
    <source>
        <dbReference type="Google" id="ProtNLM"/>
    </source>
</evidence>
<sequence>MSGQVQLGYDLAVAQTWGRLAAAGQRRGRTTPVNDTWIAACCLTEGLPLATLNVKDYPEFSQHHGLTLIGSK</sequence>
<dbReference type="SUPFAM" id="SSF88723">
    <property type="entry name" value="PIN domain-like"/>
    <property type="match status" value="1"/>
</dbReference>
<accession>A0A8J3LSD5</accession>
<protein>
    <recommendedName>
        <fullName evidence="3">PIN domain-containing protein</fullName>
    </recommendedName>
</protein>
<comment type="caution">
    <text evidence="1">The sequence shown here is derived from an EMBL/GenBank/DDBJ whole genome shotgun (WGS) entry which is preliminary data.</text>
</comment>
<dbReference type="InterPro" id="IPR029060">
    <property type="entry name" value="PIN-like_dom_sf"/>
</dbReference>
<evidence type="ECO:0000313" key="1">
    <source>
        <dbReference type="EMBL" id="GIG72771.1"/>
    </source>
</evidence>
<dbReference type="Gene3D" id="3.40.50.1010">
    <property type="entry name" value="5'-nuclease"/>
    <property type="match status" value="1"/>
</dbReference>
<gene>
    <name evidence="1" type="ORF">Pfl04_11750</name>
</gene>
<dbReference type="RefSeq" id="WP_240939956.1">
    <property type="nucleotide sequence ID" value="NZ_JAATVW010000005.1"/>
</dbReference>
<dbReference type="EMBL" id="BONU01000005">
    <property type="protein sequence ID" value="GIG72771.1"/>
    <property type="molecule type" value="Genomic_DNA"/>
</dbReference>
<keyword evidence="2" id="KW-1185">Reference proteome</keyword>
<reference evidence="1" key="1">
    <citation type="submission" date="2021-01" db="EMBL/GenBank/DDBJ databases">
        <title>Whole genome shotgun sequence of Planosporangium flavigriseum NBRC 105377.</title>
        <authorList>
            <person name="Komaki H."/>
            <person name="Tamura T."/>
        </authorList>
    </citation>
    <scope>NUCLEOTIDE SEQUENCE</scope>
    <source>
        <strain evidence="1">NBRC 105377</strain>
    </source>
</reference>